<dbReference type="PANTHER" id="PTHR23389:SF9">
    <property type="entry name" value="DNA LIGASE"/>
    <property type="match status" value="1"/>
</dbReference>
<evidence type="ECO:0000256" key="11">
    <source>
        <dbReference type="ARBA" id="ARBA00034005"/>
    </source>
</evidence>
<dbReference type="SUPFAM" id="SSF52113">
    <property type="entry name" value="BRCT domain"/>
    <property type="match status" value="1"/>
</dbReference>
<dbReference type="GO" id="GO:0005829">
    <property type="term" value="C:cytosol"/>
    <property type="evidence" value="ECO:0007669"/>
    <property type="project" value="TreeGrafter"/>
</dbReference>
<reference evidence="15" key="2">
    <citation type="submission" date="2020-09" db="EMBL/GenBank/DDBJ databases">
        <authorList>
            <person name="Sun Q."/>
            <person name="Ohkuma M."/>
        </authorList>
    </citation>
    <scope>NUCLEOTIDE SEQUENCE</scope>
    <source>
        <strain evidence="15">JCM 31311</strain>
    </source>
</reference>
<dbReference type="Proteomes" id="UP000603865">
    <property type="component" value="Unassembled WGS sequence"/>
</dbReference>
<dbReference type="Pfam" id="PF01653">
    <property type="entry name" value="DNA_ligase_aden"/>
    <property type="match status" value="1"/>
</dbReference>
<feature type="binding site" evidence="13">
    <location>
        <begin position="38"/>
        <end position="42"/>
    </location>
    <ligand>
        <name>NAD(+)</name>
        <dbReference type="ChEBI" id="CHEBI:57540"/>
    </ligand>
</feature>
<dbReference type="InterPro" id="IPR033136">
    <property type="entry name" value="DNA_ligase_CS"/>
</dbReference>
<keyword evidence="16" id="KW-1185">Reference proteome</keyword>
<keyword evidence="13" id="KW-0464">Manganese</keyword>
<dbReference type="FunFam" id="2.40.50.140:FF:000012">
    <property type="entry name" value="DNA ligase"/>
    <property type="match status" value="1"/>
</dbReference>
<organism evidence="15 16">
    <name type="scientific">Deinococcus ruber</name>
    <dbReference type="NCBI Taxonomy" id="1848197"/>
    <lineage>
        <taxon>Bacteria</taxon>
        <taxon>Thermotogati</taxon>
        <taxon>Deinococcota</taxon>
        <taxon>Deinococci</taxon>
        <taxon>Deinococcales</taxon>
        <taxon>Deinococcaceae</taxon>
        <taxon>Deinococcus</taxon>
    </lineage>
</organism>
<feature type="binding site" evidence="13">
    <location>
        <position position="122"/>
    </location>
    <ligand>
        <name>NAD(+)</name>
        <dbReference type="ChEBI" id="CHEBI:57540"/>
    </ligand>
</feature>
<dbReference type="Pfam" id="PF03120">
    <property type="entry name" value="OB_DNA_ligase"/>
    <property type="match status" value="1"/>
</dbReference>
<feature type="binding site" evidence="13">
    <location>
        <position position="432"/>
    </location>
    <ligand>
        <name>Zn(2+)</name>
        <dbReference type="ChEBI" id="CHEBI:29105"/>
    </ligand>
</feature>
<dbReference type="InterPro" id="IPR010994">
    <property type="entry name" value="RuvA_2-like"/>
</dbReference>
<dbReference type="AlphaFoldDB" id="A0A918C5R5"/>
<dbReference type="SUPFAM" id="SSF56091">
    <property type="entry name" value="DNA ligase/mRNA capping enzyme, catalytic domain"/>
    <property type="match status" value="1"/>
</dbReference>
<dbReference type="PANTHER" id="PTHR23389">
    <property type="entry name" value="CHROMOSOME TRANSMISSION FIDELITY FACTOR 18"/>
    <property type="match status" value="1"/>
</dbReference>
<dbReference type="NCBIfam" id="TIGR00575">
    <property type="entry name" value="dnlj"/>
    <property type="match status" value="1"/>
</dbReference>
<dbReference type="InterPro" id="IPR036420">
    <property type="entry name" value="BRCT_dom_sf"/>
</dbReference>
<evidence type="ECO:0000313" key="15">
    <source>
        <dbReference type="EMBL" id="GGR08081.1"/>
    </source>
</evidence>
<evidence type="ECO:0000256" key="1">
    <source>
        <dbReference type="ARBA" id="ARBA00012722"/>
    </source>
</evidence>
<evidence type="ECO:0000256" key="4">
    <source>
        <dbReference type="ARBA" id="ARBA00022705"/>
    </source>
</evidence>
<keyword evidence="5 13" id="KW-0479">Metal-binding</keyword>
<evidence type="ECO:0000256" key="10">
    <source>
        <dbReference type="ARBA" id="ARBA00023204"/>
    </source>
</evidence>
<dbReference type="SUPFAM" id="SSF47781">
    <property type="entry name" value="RuvA domain 2-like"/>
    <property type="match status" value="1"/>
</dbReference>
<proteinExistence type="inferred from homology"/>
<evidence type="ECO:0000256" key="5">
    <source>
        <dbReference type="ARBA" id="ARBA00022723"/>
    </source>
</evidence>
<dbReference type="SMART" id="SM00292">
    <property type="entry name" value="BRCT"/>
    <property type="match status" value="1"/>
</dbReference>
<evidence type="ECO:0000256" key="6">
    <source>
        <dbReference type="ARBA" id="ARBA00022763"/>
    </source>
</evidence>
<dbReference type="InterPro" id="IPR001357">
    <property type="entry name" value="BRCT_dom"/>
</dbReference>
<feature type="binding site" evidence="13">
    <location>
        <position position="180"/>
    </location>
    <ligand>
        <name>NAD(+)</name>
        <dbReference type="ChEBI" id="CHEBI:57540"/>
    </ligand>
</feature>
<dbReference type="Pfam" id="PF03119">
    <property type="entry name" value="DNA_ligase_ZBD"/>
    <property type="match status" value="1"/>
</dbReference>
<evidence type="ECO:0000256" key="12">
    <source>
        <dbReference type="ARBA" id="ARBA00060881"/>
    </source>
</evidence>
<feature type="binding site" evidence="13">
    <location>
        <begin position="87"/>
        <end position="88"/>
    </location>
    <ligand>
        <name>NAD(+)</name>
        <dbReference type="ChEBI" id="CHEBI:57540"/>
    </ligand>
</feature>
<gene>
    <name evidence="13 15" type="primary">ligA</name>
    <name evidence="15" type="ORF">GCM10008957_21100</name>
</gene>
<evidence type="ECO:0000256" key="13">
    <source>
        <dbReference type="HAMAP-Rule" id="MF_01588"/>
    </source>
</evidence>
<evidence type="ECO:0000256" key="3">
    <source>
        <dbReference type="ARBA" id="ARBA00022598"/>
    </source>
</evidence>
<feature type="binding site" evidence="13">
    <location>
        <position position="417"/>
    </location>
    <ligand>
        <name>Zn(2+)</name>
        <dbReference type="ChEBI" id="CHEBI:29105"/>
    </ligand>
</feature>
<feature type="binding site" evidence="13">
    <location>
        <position position="145"/>
    </location>
    <ligand>
        <name>NAD(+)</name>
        <dbReference type="ChEBI" id="CHEBI:57540"/>
    </ligand>
</feature>
<dbReference type="EMBL" id="BMQL01000009">
    <property type="protein sequence ID" value="GGR08081.1"/>
    <property type="molecule type" value="Genomic_DNA"/>
</dbReference>
<feature type="binding site" evidence="13">
    <location>
        <position position="296"/>
    </location>
    <ligand>
        <name>NAD(+)</name>
        <dbReference type="ChEBI" id="CHEBI:57540"/>
    </ligand>
</feature>
<keyword evidence="8 13" id="KW-0460">Magnesium</keyword>
<dbReference type="GO" id="GO:0006260">
    <property type="term" value="P:DNA replication"/>
    <property type="evidence" value="ECO:0007669"/>
    <property type="project" value="UniProtKB-KW"/>
</dbReference>
<dbReference type="PIRSF" id="PIRSF001604">
    <property type="entry name" value="LigA"/>
    <property type="match status" value="1"/>
</dbReference>
<dbReference type="Gene3D" id="6.20.10.30">
    <property type="match status" value="1"/>
</dbReference>
<feature type="domain" description="BRCT" evidence="14">
    <location>
        <begin position="605"/>
        <end position="683"/>
    </location>
</feature>
<feature type="binding site" evidence="13">
    <location>
        <position position="437"/>
    </location>
    <ligand>
        <name>Zn(2+)</name>
        <dbReference type="ChEBI" id="CHEBI:29105"/>
    </ligand>
</feature>
<dbReference type="Pfam" id="PF14520">
    <property type="entry name" value="HHH_5"/>
    <property type="match status" value="1"/>
</dbReference>
<evidence type="ECO:0000256" key="8">
    <source>
        <dbReference type="ARBA" id="ARBA00022842"/>
    </source>
</evidence>
<dbReference type="InterPro" id="IPR041663">
    <property type="entry name" value="DisA/LigA_HHH"/>
</dbReference>
<comment type="catalytic activity">
    <reaction evidence="11 13">
        <text>NAD(+) + (deoxyribonucleotide)n-3'-hydroxyl + 5'-phospho-(deoxyribonucleotide)m = (deoxyribonucleotide)n+m + AMP + beta-nicotinamide D-nucleotide.</text>
        <dbReference type="EC" id="6.5.1.2"/>
    </reaction>
</comment>
<sequence>MSTPADVQTVQARHAELTAQVREHNQRYYEQDAPTISDFEYDALARELRELEALHPELLTGDAPTLTVGGRPSTLFEKVRHPTPMTSLDNAFTDAELSEFDDKVARALNLKLGEHTFTYTCELKIDGLSINLYYVDGVLQWAATRGDGETGEKVTANVEGIPGIPTVLPGLKGELEVRGEVYMSRAAFLAYNVAAEEEGRPLLKNPRNGAAGALRQKNAAETRRRNLDVILYSLGKRDGVPVRSQWEVLEWLRAQGFAVSEFSRRVEGSAAAALYHAEMTAKRPELPFDADGSVVKLDDLRLQDEAGYTSRAPKWAIAYKFPADQAQTVMNDISIQVGRTGKLTPVAELQPVQLEGSTVSRATLHNEDFIRGLDLRVGDTVLVHKSGGIIPEVLRVVLELRPPDAVPYVFPTHCPVCGHTAERQEGAAGTFCTNPACPAKATLRVQYFASRDVLDIKGLGERLVVELVNSGLVRDPADLYALQPEQIEHLAMGETTTGAVRKVGRKTADKLVAEIEASKTRELWRFIRSLGLPGVGEGTSTRLARVYPTLAALQAATAEELARIPDIGAATAEVLASGLADPDMQAFVTRLVAAGIQPTASADVQTGEQLAGLSFVITGTLSRPRDSLKAHLEAHGARVGSSVTSKTSYLIAGEDGGGKLSKASELKVPILDEAALNALLEERGVALG</sequence>
<keyword evidence="9 13" id="KW-0520">NAD</keyword>
<dbReference type="Gene3D" id="1.10.150.20">
    <property type="entry name" value="5' to 3' exonuclease, C-terminal subdomain"/>
    <property type="match status" value="2"/>
</dbReference>
<dbReference type="InterPro" id="IPR013840">
    <property type="entry name" value="DNAligase_N"/>
</dbReference>
<dbReference type="GO" id="GO:0046872">
    <property type="term" value="F:metal ion binding"/>
    <property type="evidence" value="ECO:0007669"/>
    <property type="project" value="UniProtKB-KW"/>
</dbReference>
<comment type="similarity">
    <text evidence="12 13">Belongs to the NAD-dependent DNA ligase family. LigA subfamily.</text>
</comment>
<dbReference type="SMART" id="SM00532">
    <property type="entry name" value="LIGANc"/>
    <property type="match status" value="1"/>
</dbReference>
<dbReference type="GO" id="GO:0006281">
    <property type="term" value="P:DNA repair"/>
    <property type="evidence" value="ECO:0007669"/>
    <property type="project" value="UniProtKB-KW"/>
</dbReference>
<keyword evidence="7 13" id="KW-0862">Zinc</keyword>
<dbReference type="PROSITE" id="PS01056">
    <property type="entry name" value="DNA_LIGASE_N2"/>
    <property type="match status" value="1"/>
</dbReference>
<comment type="caution">
    <text evidence="15">The sequence shown here is derived from an EMBL/GenBank/DDBJ whole genome shotgun (WGS) entry which is preliminary data.</text>
</comment>
<dbReference type="Gene3D" id="3.30.470.30">
    <property type="entry name" value="DNA ligase/mRNA capping enzyme"/>
    <property type="match status" value="1"/>
</dbReference>
<evidence type="ECO:0000313" key="16">
    <source>
        <dbReference type="Proteomes" id="UP000603865"/>
    </source>
</evidence>
<keyword evidence="4 13" id="KW-0235">DNA replication</keyword>
<dbReference type="Pfam" id="PF00533">
    <property type="entry name" value="BRCT"/>
    <property type="match status" value="1"/>
</dbReference>
<dbReference type="SUPFAM" id="SSF50249">
    <property type="entry name" value="Nucleic acid-binding proteins"/>
    <property type="match status" value="1"/>
</dbReference>
<dbReference type="InterPro" id="IPR013839">
    <property type="entry name" value="DNAligase_adenylation"/>
</dbReference>
<comment type="function">
    <text evidence="13">DNA ligase that catalyzes the formation of phosphodiester linkages between 5'-phosphoryl and 3'-hydroxyl groups in double-stranded DNA using NAD as a coenzyme and as the energy source for the reaction. It is essential for DNA replication and repair of damaged DNA.</text>
</comment>
<protein>
    <recommendedName>
        <fullName evidence="2 13">DNA ligase</fullName>
        <ecNumber evidence="1 13">6.5.1.2</ecNumber>
    </recommendedName>
    <alternativeName>
        <fullName evidence="13">Polydeoxyribonucleotide synthase [NAD(+)]</fullName>
    </alternativeName>
</protein>
<name>A0A918C5R5_9DEIO</name>
<dbReference type="InterPro" id="IPR004150">
    <property type="entry name" value="NAD_DNA_ligase_OB"/>
</dbReference>
<dbReference type="Pfam" id="PF12826">
    <property type="entry name" value="HHH_2"/>
    <property type="match status" value="1"/>
</dbReference>
<keyword evidence="6 13" id="KW-0227">DNA damage</keyword>
<feature type="binding site" evidence="13">
    <location>
        <position position="414"/>
    </location>
    <ligand>
        <name>Zn(2+)</name>
        <dbReference type="ChEBI" id="CHEBI:29105"/>
    </ligand>
</feature>
<keyword evidence="10 13" id="KW-0234">DNA repair</keyword>
<feature type="active site" description="N6-AMP-lysine intermediate" evidence="13">
    <location>
        <position position="124"/>
    </location>
</feature>
<comment type="cofactor">
    <cofactor evidence="13">
        <name>Mg(2+)</name>
        <dbReference type="ChEBI" id="CHEBI:18420"/>
    </cofactor>
    <cofactor evidence="13">
        <name>Mn(2+)</name>
        <dbReference type="ChEBI" id="CHEBI:29035"/>
    </cofactor>
</comment>
<evidence type="ECO:0000259" key="14">
    <source>
        <dbReference type="PROSITE" id="PS50172"/>
    </source>
</evidence>
<dbReference type="InterPro" id="IPR004149">
    <property type="entry name" value="Znf_DNAligase_C4"/>
</dbReference>
<feature type="binding site" evidence="13">
    <location>
        <position position="320"/>
    </location>
    <ligand>
        <name>NAD(+)</name>
        <dbReference type="ChEBI" id="CHEBI:57540"/>
    </ligand>
</feature>
<accession>A0A918C5R5</accession>
<dbReference type="Gene3D" id="1.10.287.610">
    <property type="entry name" value="Helix hairpin bin"/>
    <property type="match status" value="1"/>
</dbReference>
<keyword evidence="3 13" id="KW-0436">Ligase</keyword>
<dbReference type="InterPro" id="IPR012340">
    <property type="entry name" value="NA-bd_OB-fold"/>
</dbReference>
<dbReference type="GO" id="GO:0003911">
    <property type="term" value="F:DNA ligase (NAD+) activity"/>
    <property type="evidence" value="ECO:0007669"/>
    <property type="project" value="UniProtKB-UniRule"/>
</dbReference>
<dbReference type="HAMAP" id="MF_01588">
    <property type="entry name" value="DNA_ligase_A"/>
    <property type="match status" value="1"/>
</dbReference>
<evidence type="ECO:0000256" key="2">
    <source>
        <dbReference type="ARBA" id="ARBA00013308"/>
    </source>
</evidence>
<dbReference type="CDD" id="cd17748">
    <property type="entry name" value="BRCT_DNA_ligase_like"/>
    <property type="match status" value="1"/>
</dbReference>
<dbReference type="NCBIfam" id="NF005932">
    <property type="entry name" value="PRK07956.1"/>
    <property type="match status" value="1"/>
</dbReference>
<reference evidence="15" key="1">
    <citation type="journal article" date="2014" name="Int. J. Syst. Evol. Microbiol.">
        <title>Complete genome sequence of Corynebacterium casei LMG S-19264T (=DSM 44701T), isolated from a smear-ripened cheese.</title>
        <authorList>
            <consortium name="US DOE Joint Genome Institute (JGI-PGF)"/>
            <person name="Walter F."/>
            <person name="Albersmeier A."/>
            <person name="Kalinowski J."/>
            <person name="Ruckert C."/>
        </authorList>
    </citation>
    <scope>NUCLEOTIDE SEQUENCE</scope>
    <source>
        <strain evidence="15">JCM 31311</strain>
    </source>
</reference>
<evidence type="ECO:0000256" key="9">
    <source>
        <dbReference type="ARBA" id="ARBA00023027"/>
    </source>
</evidence>
<dbReference type="InterPro" id="IPR001679">
    <property type="entry name" value="DNA_ligase"/>
</dbReference>
<dbReference type="EC" id="6.5.1.2" evidence="1 13"/>
<dbReference type="RefSeq" id="WP_189090105.1">
    <property type="nucleotide sequence ID" value="NZ_BMQL01000009.1"/>
</dbReference>
<dbReference type="Gene3D" id="3.40.50.10190">
    <property type="entry name" value="BRCT domain"/>
    <property type="match status" value="1"/>
</dbReference>
<evidence type="ECO:0000256" key="7">
    <source>
        <dbReference type="ARBA" id="ARBA00022833"/>
    </source>
</evidence>
<dbReference type="CDD" id="cd00114">
    <property type="entry name" value="LIGANc"/>
    <property type="match status" value="1"/>
</dbReference>
<dbReference type="PROSITE" id="PS50172">
    <property type="entry name" value="BRCT"/>
    <property type="match status" value="1"/>
</dbReference>
<dbReference type="Gene3D" id="2.40.50.140">
    <property type="entry name" value="Nucleic acid-binding proteins"/>
    <property type="match status" value="1"/>
</dbReference>